<feature type="domain" description="Beta-lactamase-related" evidence="4">
    <location>
        <begin position="85"/>
        <end position="396"/>
    </location>
</feature>
<dbReference type="InterPro" id="IPR050491">
    <property type="entry name" value="AmpC-like"/>
</dbReference>
<comment type="caution">
    <text evidence="5">The sequence shown here is derived from an EMBL/GenBank/DDBJ whole genome shotgun (WGS) entry which is preliminary data.</text>
</comment>
<dbReference type="InterPro" id="IPR012338">
    <property type="entry name" value="Beta-lactam/transpept-like"/>
</dbReference>
<dbReference type="GO" id="GO:0016787">
    <property type="term" value="F:hydrolase activity"/>
    <property type="evidence" value="ECO:0007669"/>
    <property type="project" value="UniProtKB-KW"/>
</dbReference>
<keyword evidence="2" id="KW-0812">Transmembrane</keyword>
<proteinExistence type="predicted"/>
<evidence type="ECO:0000256" key="1">
    <source>
        <dbReference type="SAM" id="MobiDB-lite"/>
    </source>
</evidence>
<protein>
    <submittedName>
        <fullName evidence="5">Serine hydrolase domain-containing protein</fullName>
        <ecNumber evidence="5">3.-.-.-</ecNumber>
    </submittedName>
</protein>
<accession>A0ABV4HR21</accession>
<dbReference type="Gene3D" id="3.40.710.10">
    <property type="entry name" value="DD-peptidase/beta-lactamase superfamily"/>
    <property type="match status" value="1"/>
</dbReference>
<dbReference type="Proteomes" id="UP001566331">
    <property type="component" value="Unassembled WGS sequence"/>
</dbReference>
<feature type="signal peptide" evidence="3">
    <location>
        <begin position="1"/>
        <end position="21"/>
    </location>
</feature>
<dbReference type="RefSeq" id="WP_370564633.1">
    <property type="nucleotide sequence ID" value="NZ_JBFWIB010000009.1"/>
</dbReference>
<feature type="transmembrane region" description="Helical" evidence="2">
    <location>
        <begin position="650"/>
        <end position="671"/>
    </location>
</feature>
<name>A0ABV4HR21_9GAMM</name>
<evidence type="ECO:0000313" key="5">
    <source>
        <dbReference type="EMBL" id="MEZ0475197.1"/>
    </source>
</evidence>
<feature type="region of interest" description="Disordered" evidence="1">
    <location>
        <begin position="29"/>
        <end position="50"/>
    </location>
</feature>
<keyword evidence="3" id="KW-0732">Signal</keyword>
<dbReference type="EMBL" id="JBFWIC010000014">
    <property type="protein sequence ID" value="MEZ0475197.1"/>
    <property type="molecule type" value="Genomic_DNA"/>
</dbReference>
<dbReference type="Pfam" id="PF00144">
    <property type="entry name" value="Beta-lactamase"/>
    <property type="match status" value="1"/>
</dbReference>
<dbReference type="PANTHER" id="PTHR46825">
    <property type="entry name" value="D-ALANYL-D-ALANINE-CARBOXYPEPTIDASE/ENDOPEPTIDASE AMPH"/>
    <property type="match status" value="1"/>
</dbReference>
<dbReference type="PANTHER" id="PTHR46825:SF9">
    <property type="entry name" value="BETA-LACTAMASE-RELATED DOMAIN-CONTAINING PROTEIN"/>
    <property type="match status" value="1"/>
</dbReference>
<keyword evidence="2" id="KW-1133">Transmembrane helix</keyword>
<dbReference type="InterPro" id="IPR001466">
    <property type="entry name" value="Beta-lactam-related"/>
</dbReference>
<keyword evidence="2" id="KW-0472">Membrane</keyword>
<evidence type="ECO:0000313" key="6">
    <source>
        <dbReference type="Proteomes" id="UP001566331"/>
    </source>
</evidence>
<feature type="transmembrane region" description="Helical" evidence="2">
    <location>
        <begin position="536"/>
        <end position="561"/>
    </location>
</feature>
<keyword evidence="6" id="KW-1185">Reference proteome</keyword>
<evidence type="ECO:0000259" key="4">
    <source>
        <dbReference type="Pfam" id="PF00144"/>
    </source>
</evidence>
<feature type="transmembrane region" description="Helical" evidence="2">
    <location>
        <begin position="581"/>
        <end position="604"/>
    </location>
</feature>
<reference evidence="5 6" key="1">
    <citation type="submission" date="2024-07" db="EMBL/GenBank/DDBJ databases">
        <title>Luteimonas salilacus sp. nov., isolated from the shore soil of Salt Lake in Tibet of China.</title>
        <authorList>
            <person name="Zhang X."/>
            <person name="Li A."/>
        </authorList>
    </citation>
    <scope>NUCLEOTIDE SEQUENCE [LARGE SCALE GENOMIC DNA]</scope>
    <source>
        <strain evidence="5 6">B3-2-R+30</strain>
    </source>
</reference>
<gene>
    <name evidence="5" type="ORF">AB6713_11300</name>
</gene>
<dbReference type="SUPFAM" id="SSF56601">
    <property type="entry name" value="beta-lactamase/transpeptidase-like"/>
    <property type="match status" value="1"/>
</dbReference>
<evidence type="ECO:0000256" key="2">
    <source>
        <dbReference type="SAM" id="Phobius"/>
    </source>
</evidence>
<organism evidence="5 6">
    <name type="scientific">Luteimonas salinilitoris</name>
    <dbReference type="NCBI Taxonomy" id="3237697"/>
    <lineage>
        <taxon>Bacteria</taxon>
        <taxon>Pseudomonadati</taxon>
        <taxon>Pseudomonadota</taxon>
        <taxon>Gammaproteobacteria</taxon>
        <taxon>Lysobacterales</taxon>
        <taxon>Lysobacteraceae</taxon>
        <taxon>Luteimonas</taxon>
    </lineage>
</organism>
<feature type="chain" id="PRO_5046593766" evidence="3">
    <location>
        <begin position="22"/>
        <end position="682"/>
    </location>
</feature>
<sequence>MRVSTILSFAAGMLLALPLAAAPEAQAPAAPPASIVPPELVPETGEPDAGDAATVADATVQAGPANLTRPDLEAWLDGYLPYALQTGDIAGAVVVVVKDGQVLLQKGYGYADLETRTPVDPEQHLFRPGSISKLFTWTAVMQLVEQGKLDLDADLNQYIDFEIPARDGKPATLRQVMTHTVGFEEQIRGLITSKADQVVPLEQALKRWVPERIHAPGTTPAYSNYATALAGYIIERVSGESFYDYIDRHILAPLDMKDSSFRQPLPAGLLANMSEGYARASDGKPRDYELISLAPAGSLAATGADMGKFMIAHLQDGAFGDVRILGEGTAKMMHTTGQTSVGALNKMMLGFYETSLNGHRAISHGGDTLWFHSDLQLFIDDGIGIYVSMNSSGRNGAPLQIRDNLSEGFADRYLPGPSGPKSTVSEADAKLHAEQIAGAYANSRRPDSNFMSLLNLLGPVKVFPNEDGTISVSMALDASGAPKKWREISPYLWQDVASGDRLAADVVDGKVTRFSMEPYAAIMVFQRLPWWKSPGLLLPLLVLSLLALAATVLAWPVSALVRRYYGVPYRLSGEDARMHRIIRIAALAVLVVMAGALGLIVGMMSDLEKLSADTDVVFNLMRLLALVVLPLGALAALWNCWKVLRSQRRLLAKLWSIVLALSCLFLLWIGISHHLLGYGAYY</sequence>
<keyword evidence="5" id="KW-0378">Hydrolase</keyword>
<feature type="transmembrane region" description="Helical" evidence="2">
    <location>
        <begin position="616"/>
        <end position="638"/>
    </location>
</feature>
<evidence type="ECO:0000256" key="3">
    <source>
        <dbReference type="SAM" id="SignalP"/>
    </source>
</evidence>
<dbReference type="EC" id="3.-.-.-" evidence="5"/>